<feature type="signal peptide" evidence="2">
    <location>
        <begin position="1"/>
        <end position="26"/>
    </location>
</feature>
<keyword evidence="1" id="KW-1133">Transmembrane helix</keyword>
<keyword evidence="1" id="KW-0812">Transmembrane</keyword>
<protein>
    <submittedName>
        <fullName evidence="3">Uncharacterized protein</fullName>
    </submittedName>
</protein>
<gene>
    <name evidence="3" type="ORF">FOZ62_000887</name>
</gene>
<evidence type="ECO:0000313" key="3">
    <source>
        <dbReference type="EMBL" id="KAF4745619.1"/>
    </source>
</evidence>
<feature type="chain" id="PRO_5029694694" evidence="2">
    <location>
        <begin position="27"/>
        <end position="401"/>
    </location>
</feature>
<keyword evidence="1" id="KW-0472">Membrane</keyword>
<feature type="transmembrane region" description="Helical" evidence="1">
    <location>
        <begin position="324"/>
        <end position="344"/>
    </location>
</feature>
<evidence type="ECO:0000256" key="1">
    <source>
        <dbReference type="SAM" id="Phobius"/>
    </source>
</evidence>
<comment type="caution">
    <text evidence="3">The sequence shown here is derived from an EMBL/GenBank/DDBJ whole genome shotgun (WGS) entry which is preliminary data.</text>
</comment>
<name>A0A7J6TJY9_PEROL</name>
<dbReference type="Proteomes" id="UP000574390">
    <property type="component" value="Unassembled WGS sequence"/>
</dbReference>
<evidence type="ECO:0000313" key="4">
    <source>
        <dbReference type="Proteomes" id="UP000574390"/>
    </source>
</evidence>
<proteinExistence type="predicted"/>
<reference evidence="3 4" key="1">
    <citation type="submission" date="2020-04" db="EMBL/GenBank/DDBJ databases">
        <title>Perkinsus olseni comparative genomics.</title>
        <authorList>
            <person name="Bogema D.R."/>
        </authorList>
    </citation>
    <scope>NUCLEOTIDE SEQUENCE [LARGE SCALE GENOMIC DNA]</scope>
    <source>
        <strain evidence="3">ATCC PRA-205</strain>
    </source>
</reference>
<sequence>MVFPPCSGHLLLPLLILCALSPLTASKSIQVSKEAFFSNRVSLEKVLFCPTDLVMAARNASDWPASSVTIEDDSTCMRYDETFNYIPEALVNATTAGDNRRCLAQLIDGTTKAMRGLGIDPFLSGQTLSSWLEYQGELALWASSAEAAIDREQCEEVFHKLHAVNSTLKSILMAFQTALPGGFDVSSFVKGEVRDITNIRACDVAEFRVGFHSNSARCTANFSMFSHTVKHPGRCACPEVPPGQEPLMCLENHPKHCVRAKAVYPLSWTYLAGNTTVLLPNRPRTMTYIGHAHRSAIRCLEEVPGEIFKGWSAVWTVDESLQAWWIKTVISILFLLNTTVLLLVRLRRRASSQSPSDEVKFAESPFLNSARELVVPVTMMKEHEGVLTMVLAFGTPRLQWG</sequence>
<accession>A0A7J6TJY9</accession>
<evidence type="ECO:0000256" key="2">
    <source>
        <dbReference type="SAM" id="SignalP"/>
    </source>
</evidence>
<organism evidence="3 4">
    <name type="scientific">Perkinsus olseni</name>
    <name type="common">Perkinsus atlanticus</name>
    <dbReference type="NCBI Taxonomy" id="32597"/>
    <lineage>
        <taxon>Eukaryota</taxon>
        <taxon>Sar</taxon>
        <taxon>Alveolata</taxon>
        <taxon>Perkinsozoa</taxon>
        <taxon>Perkinsea</taxon>
        <taxon>Perkinsida</taxon>
        <taxon>Perkinsidae</taxon>
        <taxon>Perkinsus</taxon>
    </lineage>
</organism>
<keyword evidence="2" id="KW-0732">Signal</keyword>
<dbReference type="EMBL" id="JABANM010006626">
    <property type="protein sequence ID" value="KAF4745619.1"/>
    <property type="molecule type" value="Genomic_DNA"/>
</dbReference>
<dbReference type="AlphaFoldDB" id="A0A7J6TJY9"/>